<feature type="chain" id="PRO_5032670358" evidence="2">
    <location>
        <begin position="34"/>
        <end position="308"/>
    </location>
</feature>
<reference evidence="3 4" key="1">
    <citation type="submission" date="2020-07" db="EMBL/GenBank/DDBJ databases">
        <title>Definition of the novel symbiovar canariense within Mesorhizobium novociceri, a new species of genus Mesorhizobium nodulating Cicer canariense in the Caldera de Taburiente National Park (La Palma, Canary Islands).</title>
        <authorList>
            <person name="Leon-Barrios M."/>
            <person name="Perez-Yepez J."/>
            <person name="Flores-Felix J.D."/>
            <person name="Ramirez-Baena M.H."/>
            <person name="Pulido-Suarez L."/>
            <person name="Igual J.M."/>
            <person name="Velazquez E."/>
            <person name="Peix A."/>
        </authorList>
    </citation>
    <scope>NUCLEOTIDE SEQUENCE [LARGE SCALE GENOMIC DNA]</scope>
    <source>
        <strain evidence="3 4">CCANP35</strain>
    </source>
</reference>
<feature type="compositionally biased region" description="Low complexity" evidence="1">
    <location>
        <begin position="149"/>
        <end position="158"/>
    </location>
</feature>
<feature type="compositionally biased region" description="Basic and acidic residues" evidence="1">
    <location>
        <begin position="177"/>
        <end position="191"/>
    </location>
</feature>
<accession>A0A838B909</accession>
<protein>
    <submittedName>
        <fullName evidence="3">SH3 domain-containing protein</fullName>
    </submittedName>
</protein>
<sequence length="308" mass="31228">MMRRIVTLRTSLHALIAVPLLTAAWLAAIPAHAEDAPFISIVTGLAPDDLLNIRAKPSPLGKTEARVAAGASVRNLGCNDIDGHPWCKIVSDNPAVTGWAPARYLVPVNPATVPESDQSADAPAVASASQTPDDTTPQAGQTPDAVGGAAAPAAEAAMPSPPAASAPAAPTAPPPDLKARLGEDAPADRGAPKSADAIGRTAMDDAYGLAFAAVEPSAFPPAPGVPCARHVGEPMTQCQISVAHTGGDSAVTVTWPDGGARIISFHGGLPVGSDSPDEFRFTREGSLNMIRIGASERFEITDAVATGG</sequence>
<feature type="compositionally biased region" description="Pro residues" evidence="1">
    <location>
        <begin position="159"/>
        <end position="176"/>
    </location>
</feature>
<dbReference type="EMBL" id="JACDTY010000007">
    <property type="protein sequence ID" value="MBA1141840.1"/>
    <property type="molecule type" value="Genomic_DNA"/>
</dbReference>
<gene>
    <name evidence="3" type="ORF">H0241_16460</name>
</gene>
<evidence type="ECO:0000313" key="3">
    <source>
        <dbReference type="EMBL" id="MBA1141840.1"/>
    </source>
</evidence>
<feature type="signal peptide" evidence="2">
    <location>
        <begin position="1"/>
        <end position="33"/>
    </location>
</feature>
<feature type="compositionally biased region" description="Polar residues" evidence="1">
    <location>
        <begin position="127"/>
        <end position="141"/>
    </location>
</feature>
<proteinExistence type="predicted"/>
<keyword evidence="4" id="KW-1185">Reference proteome</keyword>
<dbReference type="AlphaFoldDB" id="A0A838B909"/>
<evidence type="ECO:0000313" key="4">
    <source>
        <dbReference type="Proteomes" id="UP000558284"/>
    </source>
</evidence>
<organism evidence="3 4">
    <name type="scientific">Mesorhizobium neociceri</name>
    <dbReference type="NCBI Taxonomy" id="1307853"/>
    <lineage>
        <taxon>Bacteria</taxon>
        <taxon>Pseudomonadati</taxon>
        <taxon>Pseudomonadota</taxon>
        <taxon>Alphaproteobacteria</taxon>
        <taxon>Hyphomicrobiales</taxon>
        <taxon>Phyllobacteriaceae</taxon>
        <taxon>Mesorhizobium</taxon>
    </lineage>
</organism>
<comment type="caution">
    <text evidence="3">The sequence shown here is derived from an EMBL/GenBank/DDBJ whole genome shotgun (WGS) entry which is preliminary data.</text>
</comment>
<dbReference type="RefSeq" id="WP_181058708.1">
    <property type="nucleotide sequence ID" value="NZ_JACDTY010000007.1"/>
</dbReference>
<name>A0A838B909_9HYPH</name>
<evidence type="ECO:0000256" key="2">
    <source>
        <dbReference type="SAM" id="SignalP"/>
    </source>
</evidence>
<dbReference type="Proteomes" id="UP000558284">
    <property type="component" value="Unassembled WGS sequence"/>
</dbReference>
<feature type="region of interest" description="Disordered" evidence="1">
    <location>
        <begin position="113"/>
        <end position="195"/>
    </location>
</feature>
<keyword evidence="2" id="KW-0732">Signal</keyword>
<evidence type="ECO:0000256" key="1">
    <source>
        <dbReference type="SAM" id="MobiDB-lite"/>
    </source>
</evidence>